<keyword evidence="2" id="KW-1185">Reference proteome</keyword>
<organism evidence="1 2">
    <name type="scientific">Kribbella capetownensis</name>
    <dbReference type="NCBI Taxonomy" id="1572659"/>
    <lineage>
        <taxon>Bacteria</taxon>
        <taxon>Bacillati</taxon>
        <taxon>Actinomycetota</taxon>
        <taxon>Actinomycetes</taxon>
        <taxon>Propionibacteriales</taxon>
        <taxon>Kribbellaceae</taxon>
        <taxon>Kribbella</taxon>
    </lineage>
</organism>
<protein>
    <submittedName>
        <fullName evidence="1">Uncharacterized protein</fullName>
    </submittedName>
</protein>
<comment type="caution">
    <text evidence="1">The sequence shown here is derived from an EMBL/GenBank/DDBJ whole genome shotgun (WGS) entry which is preliminary data.</text>
</comment>
<proteinExistence type="predicted"/>
<dbReference type="Gene3D" id="3.40.50.300">
    <property type="entry name" value="P-loop containing nucleotide triphosphate hydrolases"/>
    <property type="match status" value="1"/>
</dbReference>
<dbReference type="OrthoDB" id="9806127at2"/>
<accession>A0A4R0JMA3</accession>
<dbReference type="SUPFAM" id="SSF52540">
    <property type="entry name" value="P-loop containing nucleoside triphosphate hydrolases"/>
    <property type="match status" value="1"/>
</dbReference>
<gene>
    <name evidence="1" type="ORF">E0H75_30415</name>
</gene>
<sequence length="63" mass="6653">MSINPAEQADRIVVLDHGRVVESGTQESLLADGGSYAQLWRSWAGVPTPDSPAGRTTRASVST</sequence>
<evidence type="ECO:0000313" key="1">
    <source>
        <dbReference type="EMBL" id="TCC46016.1"/>
    </source>
</evidence>
<reference evidence="1 2" key="1">
    <citation type="submission" date="2019-02" db="EMBL/GenBank/DDBJ databases">
        <title>Kribbella capetownensis sp. nov. and Kribbella speibonae sp. nov., isolated from soil.</title>
        <authorList>
            <person name="Curtis S.M."/>
            <person name="Norton I."/>
            <person name="Everest G.J."/>
            <person name="Meyers P.R."/>
        </authorList>
    </citation>
    <scope>NUCLEOTIDE SEQUENCE [LARGE SCALE GENOMIC DNA]</scope>
    <source>
        <strain evidence="1 2">YM53</strain>
    </source>
</reference>
<evidence type="ECO:0000313" key="2">
    <source>
        <dbReference type="Proteomes" id="UP000293342"/>
    </source>
</evidence>
<dbReference type="EMBL" id="SJKD01000007">
    <property type="protein sequence ID" value="TCC46016.1"/>
    <property type="molecule type" value="Genomic_DNA"/>
</dbReference>
<dbReference type="AlphaFoldDB" id="A0A4R0JMA3"/>
<name>A0A4R0JMA3_9ACTN</name>
<dbReference type="Proteomes" id="UP000293342">
    <property type="component" value="Unassembled WGS sequence"/>
</dbReference>
<dbReference type="InterPro" id="IPR027417">
    <property type="entry name" value="P-loop_NTPase"/>
</dbReference>